<feature type="domain" description="Transketolase-like pyrimidine-binding" evidence="4">
    <location>
        <begin position="7"/>
        <end position="179"/>
    </location>
</feature>
<dbReference type="InterPro" id="IPR009014">
    <property type="entry name" value="Transketo_C/PFOR_II"/>
</dbReference>
<dbReference type="AlphaFoldDB" id="A0A4R7B3V9"/>
<sequence>MSRDSTIHAAQAINEALHLAMAQDERVLKFGLGVDDPKAIFNTTAGLQQRFGPARVFDTPTSENGMTGIAIGAALAGMRPVMCHQRLDFFLLAMDQLVNNAAKWHYTFGRAVPLTIRLIMGRGWGQGPTHSQNLQAWFAHVPGLKVVMPSNAADAKGLLLSSIFDDDPVVFLEHRWLHFAQGEVPEGDVRVPLGRAAVRQSGDAVTIVAASYMVVEALHACRALEQIGIHCELIDLRTVKPIDWDTVFASVRRTGRLLALDTGAATGSIAGEIVARVGMDCWGALKAAPARLALPDCPEPTSYGLTRQFYPGAEEIVQCIGKMLGLSRLPLEFLPQRHSHHDVPGVWFSGPF</sequence>
<dbReference type="Gene3D" id="3.40.50.920">
    <property type="match status" value="1"/>
</dbReference>
<gene>
    <name evidence="5" type="ORF">DFP86_108180</name>
</gene>
<dbReference type="SUPFAM" id="SSF52922">
    <property type="entry name" value="TK C-terminal domain-like"/>
    <property type="match status" value="1"/>
</dbReference>
<protein>
    <submittedName>
        <fullName evidence="5">Pyruvate dehydrogenase E1 component beta subunit</fullName>
    </submittedName>
</protein>
<keyword evidence="2" id="KW-0560">Oxidoreductase</keyword>
<dbReference type="Gene3D" id="3.40.50.970">
    <property type="match status" value="1"/>
</dbReference>
<dbReference type="SMART" id="SM00861">
    <property type="entry name" value="Transket_pyr"/>
    <property type="match status" value="1"/>
</dbReference>
<dbReference type="InterPro" id="IPR033248">
    <property type="entry name" value="Transketolase_C"/>
</dbReference>
<dbReference type="CDD" id="cd07036">
    <property type="entry name" value="TPP_PYR_E1-PDHc-beta_like"/>
    <property type="match status" value="1"/>
</dbReference>
<comment type="caution">
    <text evidence="5">The sequence shown here is derived from an EMBL/GenBank/DDBJ whole genome shotgun (WGS) entry which is preliminary data.</text>
</comment>
<organism evidence="5 6">
    <name type="scientific">Paludibacterium purpuratum</name>
    <dbReference type="NCBI Taxonomy" id="1144873"/>
    <lineage>
        <taxon>Bacteria</taxon>
        <taxon>Pseudomonadati</taxon>
        <taxon>Pseudomonadota</taxon>
        <taxon>Betaproteobacteria</taxon>
        <taxon>Neisseriales</taxon>
        <taxon>Chromobacteriaceae</taxon>
        <taxon>Paludibacterium</taxon>
    </lineage>
</organism>
<reference evidence="5 6" key="1">
    <citation type="submission" date="2019-03" db="EMBL/GenBank/DDBJ databases">
        <title>Genomic Encyclopedia of Type Strains, Phase III (KMG-III): the genomes of soil and plant-associated and newly described type strains.</title>
        <authorList>
            <person name="Whitman W."/>
        </authorList>
    </citation>
    <scope>NUCLEOTIDE SEQUENCE [LARGE SCALE GENOMIC DNA]</scope>
    <source>
        <strain evidence="5 6">CECT 8976</strain>
    </source>
</reference>
<accession>A0A4R7B3V9</accession>
<dbReference type="PANTHER" id="PTHR43257">
    <property type="entry name" value="PYRUVATE DEHYDROGENASE E1 COMPONENT BETA SUBUNIT"/>
    <property type="match status" value="1"/>
</dbReference>
<dbReference type="EMBL" id="SNZP01000008">
    <property type="protein sequence ID" value="TDR78459.1"/>
    <property type="molecule type" value="Genomic_DNA"/>
</dbReference>
<dbReference type="FunFam" id="3.40.50.970:FF:000001">
    <property type="entry name" value="Pyruvate dehydrogenase E1 beta subunit"/>
    <property type="match status" value="1"/>
</dbReference>
<keyword evidence="3" id="KW-0786">Thiamine pyrophosphate</keyword>
<dbReference type="RefSeq" id="WP_133681282.1">
    <property type="nucleotide sequence ID" value="NZ_SNZP01000008.1"/>
</dbReference>
<proteinExistence type="predicted"/>
<evidence type="ECO:0000256" key="1">
    <source>
        <dbReference type="ARBA" id="ARBA00001964"/>
    </source>
</evidence>
<dbReference type="Pfam" id="PF02779">
    <property type="entry name" value="Transket_pyr"/>
    <property type="match status" value="1"/>
</dbReference>
<dbReference type="GO" id="GO:0016491">
    <property type="term" value="F:oxidoreductase activity"/>
    <property type="evidence" value="ECO:0007669"/>
    <property type="project" value="UniProtKB-KW"/>
</dbReference>
<dbReference type="Pfam" id="PF02780">
    <property type="entry name" value="Transketolase_C"/>
    <property type="match status" value="1"/>
</dbReference>
<name>A0A4R7B3V9_9NEIS</name>
<keyword evidence="6" id="KW-1185">Reference proteome</keyword>
<dbReference type="Proteomes" id="UP000295611">
    <property type="component" value="Unassembled WGS sequence"/>
</dbReference>
<dbReference type="InterPro" id="IPR029061">
    <property type="entry name" value="THDP-binding"/>
</dbReference>
<keyword evidence="5" id="KW-0670">Pyruvate</keyword>
<evidence type="ECO:0000313" key="5">
    <source>
        <dbReference type="EMBL" id="TDR78459.1"/>
    </source>
</evidence>
<dbReference type="SUPFAM" id="SSF52518">
    <property type="entry name" value="Thiamin diphosphate-binding fold (THDP-binding)"/>
    <property type="match status" value="1"/>
</dbReference>
<evidence type="ECO:0000313" key="6">
    <source>
        <dbReference type="Proteomes" id="UP000295611"/>
    </source>
</evidence>
<evidence type="ECO:0000256" key="2">
    <source>
        <dbReference type="ARBA" id="ARBA00023002"/>
    </source>
</evidence>
<dbReference type="InterPro" id="IPR005475">
    <property type="entry name" value="Transketolase-like_Pyr-bd"/>
</dbReference>
<dbReference type="PANTHER" id="PTHR43257:SF2">
    <property type="entry name" value="PYRUVATE DEHYDROGENASE E1 COMPONENT SUBUNIT BETA"/>
    <property type="match status" value="1"/>
</dbReference>
<comment type="cofactor">
    <cofactor evidence="1">
        <name>thiamine diphosphate</name>
        <dbReference type="ChEBI" id="CHEBI:58937"/>
    </cofactor>
</comment>
<dbReference type="OrthoDB" id="9780894at2"/>
<evidence type="ECO:0000256" key="3">
    <source>
        <dbReference type="ARBA" id="ARBA00023052"/>
    </source>
</evidence>
<evidence type="ECO:0000259" key="4">
    <source>
        <dbReference type="SMART" id="SM00861"/>
    </source>
</evidence>